<keyword evidence="3" id="KW-1185">Reference proteome</keyword>
<gene>
    <name evidence="2" type="ORF">PXEA_LOCUS3078</name>
</gene>
<proteinExistence type="predicted"/>
<keyword evidence="1" id="KW-0732">Signal</keyword>
<dbReference type="Proteomes" id="UP000784294">
    <property type="component" value="Unassembled WGS sequence"/>
</dbReference>
<comment type="caution">
    <text evidence="2">The sequence shown here is derived from an EMBL/GenBank/DDBJ whole genome shotgun (WGS) entry which is preliminary data.</text>
</comment>
<organism evidence="2 3">
    <name type="scientific">Protopolystoma xenopodis</name>
    <dbReference type="NCBI Taxonomy" id="117903"/>
    <lineage>
        <taxon>Eukaryota</taxon>
        <taxon>Metazoa</taxon>
        <taxon>Spiralia</taxon>
        <taxon>Lophotrochozoa</taxon>
        <taxon>Platyhelminthes</taxon>
        <taxon>Monogenea</taxon>
        <taxon>Polyopisthocotylea</taxon>
        <taxon>Polystomatidea</taxon>
        <taxon>Polystomatidae</taxon>
        <taxon>Protopolystoma</taxon>
    </lineage>
</organism>
<evidence type="ECO:0000313" key="2">
    <source>
        <dbReference type="EMBL" id="VEL09638.1"/>
    </source>
</evidence>
<dbReference type="AlphaFoldDB" id="A0A3S4ZQT6"/>
<sequence>MLVTALSRSDDVRLLWTMASLALAFWMSAAQLEVASMTPPSLAQIGPTHQNACIELPFQLGIPFEYTLPDDLQVGLFLHIINRLYYIILYV</sequence>
<accession>A0A3S4ZQT6</accession>
<evidence type="ECO:0000313" key="3">
    <source>
        <dbReference type="Proteomes" id="UP000784294"/>
    </source>
</evidence>
<dbReference type="EMBL" id="CAAALY010006841">
    <property type="protein sequence ID" value="VEL09638.1"/>
    <property type="molecule type" value="Genomic_DNA"/>
</dbReference>
<evidence type="ECO:0000256" key="1">
    <source>
        <dbReference type="SAM" id="SignalP"/>
    </source>
</evidence>
<reference evidence="2" key="1">
    <citation type="submission" date="2018-11" db="EMBL/GenBank/DDBJ databases">
        <authorList>
            <consortium name="Pathogen Informatics"/>
        </authorList>
    </citation>
    <scope>NUCLEOTIDE SEQUENCE</scope>
</reference>
<feature type="chain" id="PRO_5018761397" evidence="1">
    <location>
        <begin position="31"/>
        <end position="91"/>
    </location>
</feature>
<name>A0A3S4ZQT6_9PLAT</name>
<feature type="signal peptide" evidence="1">
    <location>
        <begin position="1"/>
        <end position="30"/>
    </location>
</feature>
<protein>
    <submittedName>
        <fullName evidence="2">Uncharacterized protein</fullName>
    </submittedName>
</protein>